<proteinExistence type="predicted"/>
<evidence type="ECO:0000313" key="1">
    <source>
        <dbReference type="EMBL" id="KAL0179341.1"/>
    </source>
</evidence>
<protein>
    <submittedName>
        <fullName evidence="1">Uncharacterized protein</fullName>
    </submittedName>
</protein>
<keyword evidence="2" id="KW-1185">Reference proteome</keyword>
<organism evidence="1 2">
    <name type="scientific">Cirrhinus mrigala</name>
    <name type="common">Mrigala</name>
    <dbReference type="NCBI Taxonomy" id="683832"/>
    <lineage>
        <taxon>Eukaryota</taxon>
        <taxon>Metazoa</taxon>
        <taxon>Chordata</taxon>
        <taxon>Craniata</taxon>
        <taxon>Vertebrata</taxon>
        <taxon>Euteleostomi</taxon>
        <taxon>Actinopterygii</taxon>
        <taxon>Neopterygii</taxon>
        <taxon>Teleostei</taxon>
        <taxon>Ostariophysi</taxon>
        <taxon>Cypriniformes</taxon>
        <taxon>Cyprinidae</taxon>
        <taxon>Labeoninae</taxon>
        <taxon>Labeonini</taxon>
        <taxon>Cirrhinus</taxon>
    </lineage>
</organism>
<reference evidence="1 2" key="1">
    <citation type="submission" date="2024-05" db="EMBL/GenBank/DDBJ databases">
        <title>Genome sequencing and assembly of Indian major carp, Cirrhinus mrigala (Hamilton, 1822).</title>
        <authorList>
            <person name="Mohindra V."/>
            <person name="Chowdhury L.M."/>
            <person name="Lal K."/>
            <person name="Jena J.K."/>
        </authorList>
    </citation>
    <scope>NUCLEOTIDE SEQUENCE [LARGE SCALE GENOMIC DNA]</scope>
    <source>
        <strain evidence="1">CM1030</strain>
        <tissue evidence="1">Blood</tissue>
    </source>
</reference>
<gene>
    <name evidence="1" type="ORF">M9458_024783</name>
</gene>
<dbReference type="Proteomes" id="UP001529510">
    <property type="component" value="Unassembled WGS sequence"/>
</dbReference>
<evidence type="ECO:0000313" key="2">
    <source>
        <dbReference type="Proteomes" id="UP001529510"/>
    </source>
</evidence>
<name>A0ABD0Q3G1_CIRMR</name>
<accession>A0ABD0Q3G1</accession>
<dbReference type="EMBL" id="JAMKFB020000012">
    <property type="protein sequence ID" value="KAL0179341.1"/>
    <property type="molecule type" value="Genomic_DNA"/>
</dbReference>
<feature type="non-terminal residue" evidence="1">
    <location>
        <position position="53"/>
    </location>
</feature>
<dbReference type="AlphaFoldDB" id="A0ABD0Q3G1"/>
<comment type="caution">
    <text evidence="1">The sequence shown here is derived from an EMBL/GenBank/DDBJ whole genome shotgun (WGS) entry which is preliminary data.</text>
</comment>
<sequence length="53" mass="6129">MNAEKRMLRPELFLVRQRLQGIQRYLWLCVMFSLVLISDGSPSKPCEKSCLSG</sequence>